<proteinExistence type="predicted"/>
<sequence>MHRKSWLWRTISISSLLLTAILLFGFGYAVKTVQFQTGGGLGLDDGPREADADANQDGVYTITVFGDSLSKGTGDETGKGYAGIVKDELENVEEHVHFYNYGIEGYETAELLSDLQKKQGIMEAVKSADLILMTMGANDLFSMDEDADPDLYEQKKKPALRNMKQIFEQLHALNARAEVVYVGLYNPFLSVDEDKRISASVQDWNHHIFELTQTYEGYVVVPTYDLFLKEQQRFLSSDHYHPNHEGYSRIAKRIVQAVK</sequence>
<protein>
    <submittedName>
        <fullName evidence="2">GDSL-type esterase/lipase family protein</fullName>
    </submittedName>
</protein>
<gene>
    <name evidence="2" type="ORF">ACFPXP_06300</name>
</gene>
<dbReference type="EMBL" id="JBHSQV010000035">
    <property type="protein sequence ID" value="MFC5986041.1"/>
    <property type="molecule type" value="Genomic_DNA"/>
</dbReference>
<name>A0ABW1ILU1_9BACL</name>
<comment type="caution">
    <text evidence="2">The sequence shown here is derived from an EMBL/GenBank/DDBJ whole genome shotgun (WGS) entry which is preliminary data.</text>
</comment>
<reference evidence="3" key="1">
    <citation type="journal article" date="2019" name="Int. J. Syst. Evol. Microbiol.">
        <title>The Global Catalogue of Microorganisms (GCM) 10K type strain sequencing project: providing services to taxonomists for standard genome sequencing and annotation.</title>
        <authorList>
            <consortium name="The Broad Institute Genomics Platform"/>
            <consortium name="The Broad Institute Genome Sequencing Center for Infectious Disease"/>
            <person name="Wu L."/>
            <person name="Ma J."/>
        </authorList>
    </citation>
    <scope>NUCLEOTIDE SEQUENCE [LARGE SCALE GENOMIC DNA]</scope>
    <source>
        <strain evidence="3">CCM 8749</strain>
    </source>
</reference>
<dbReference type="SUPFAM" id="SSF52266">
    <property type="entry name" value="SGNH hydrolase"/>
    <property type="match status" value="1"/>
</dbReference>
<dbReference type="PANTHER" id="PTHR30383">
    <property type="entry name" value="THIOESTERASE 1/PROTEASE 1/LYSOPHOSPHOLIPASE L1"/>
    <property type="match status" value="1"/>
</dbReference>
<keyword evidence="3" id="KW-1185">Reference proteome</keyword>
<evidence type="ECO:0000313" key="2">
    <source>
        <dbReference type="EMBL" id="MFC5986041.1"/>
    </source>
</evidence>
<dbReference type="InterPro" id="IPR013830">
    <property type="entry name" value="SGNH_hydro"/>
</dbReference>
<accession>A0ABW1ILU1</accession>
<dbReference type="Gene3D" id="3.40.50.1110">
    <property type="entry name" value="SGNH hydrolase"/>
    <property type="match status" value="1"/>
</dbReference>
<dbReference type="Proteomes" id="UP001596250">
    <property type="component" value="Unassembled WGS sequence"/>
</dbReference>
<organism evidence="2 3">
    <name type="scientific">Marinicrinis lubricantis</name>
    <dbReference type="NCBI Taxonomy" id="2086470"/>
    <lineage>
        <taxon>Bacteria</taxon>
        <taxon>Bacillati</taxon>
        <taxon>Bacillota</taxon>
        <taxon>Bacilli</taxon>
        <taxon>Bacillales</taxon>
        <taxon>Paenibacillaceae</taxon>
    </lineage>
</organism>
<dbReference type="Pfam" id="PF13472">
    <property type="entry name" value="Lipase_GDSL_2"/>
    <property type="match status" value="1"/>
</dbReference>
<dbReference type="RefSeq" id="WP_379893361.1">
    <property type="nucleotide sequence ID" value="NZ_CBCSCT010000004.1"/>
</dbReference>
<dbReference type="PANTHER" id="PTHR30383:SF27">
    <property type="entry name" value="SPORE GERMINATION LIPASE LIPC"/>
    <property type="match status" value="1"/>
</dbReference>
<feature type="domain" description="SGNH hydrolase-type esterase" evidence="1">
    <location>
        <begin position="64"/>
        <end position="248"/>
    </location>
</feature>
<dbReference type="InterPro" id="IPR051532">
    <property type="entry name" value="Ester_Hydrolysis_Enzymes"/>
</dbReference>
<evidence type="ECO:0000259" key="1">
    <source>
        <dbReference type="Pfam" id="PF13472"/>
    </source>
</evidence>
<dbReference type="InterPro" id="IPR036514">
    <property type="entry name" value="SGNH_hydro_sf"/>
</dbReference>
<evidence type="ECO:0000313" key="3">
    <source>
        <dbReference type="Proteomes" id="UP001596250"/>
    </source>
</evidence>